<dbReference type="SMART" id="SM01007">
    <property type="entry name" value="Aldolase_II"/>
    <property type="match status" value="1"/>
</dbReference>
<feature type="domain" description="Class II aldolase/adducin N-terminal" evidence="2">
    <location>
        <begin position="25"/>
        <end position="207"/>
    </location>
</feature>
<accession>A0A931H936</accession>
<evidence type="ECO:0000313" key="3">
    <source>
        <dbReference type="EMBL" id="MBG9390585.1"/>
    </source>
</evidence>
<keyword evidence="4" id="KW-1185">Reference proteome</keyword>
<dbReference type="InterPro" id="IPR036409">
    <property type="entry name" value="Aldolase_II/adducin_N_sf"/>
</dbReference>
<dbReference type="EMBL" id="JADWYS010000001">
    <property type="protein sequence ID" value="MBG9390585.1"/>
    <property type="molecule type" value="Genomic_DNA"/>
</dbReference>
<dbReference type="InterPro" id="IPR051017">
    <property type="entry name" value="Aldolase-II_Adducin_sf"/>
</dbReference>
<evidence type="ECO:0000256" key="1">
    <source>
        <dbReference type="ARBA" id="ARBA00037961"/>
    </source>
</evidence>
<dbReference type="NCBIfam" id="NF005451">
    <property type="entry name" value="PRK07044.1"/>
    <property type="match status" value="1"/>
</dbReference>
<evidence type="ECO:0000313" key="4">
    <source>
        <dbReference type="Proteomes" id="UP000651050"/>
    </source>
</evidence>
<dbReference type="Gene3D" id="3.40.225.10">
    <property type="entry name" value="Class II aldolase/adducin N-terminal domain"/>
    <property type="match status" value="1"/>
</dbReference>
<protein>
    <submittedName>
        <fullName evidence="3">Class II aldolase/adducin family protein</fullName>
    </submittedName>
</protein>
<dbReference type="PANTHER" id="PTHR10672:SF3">
    <property type="entry name" value="PROTEIN HU-LI TAI SHAO"/>
    <property type="match status" value="1"/>
</dbReference>
<organism evidence="3 4">
    <name type="scientific">Caenimonas aquaedulcis</name>
    <dbReference type="NCBI Taxonomy" id="2793270"/>
    <lineage>
        <taxon>Bacteria</taxon>
        <taxon>Pseudomonadati</taxon>
        <taxon>Pseudomonadota</taxon>
        <taxon>Betaproteobacteria</taxon>
        <taxon>Burkholderiales</taxon>
        <taxon>Comamonadaceae</taxon>
        <taxon>Caenimonas</taxon>
    </lineage>
</organism>
<dbReference type="PANTHER" id="PTHR10672">
    <property type="entry name" value="ADDUCIN"/>
    <property type="match status" value="1"/>
</dbReference>
<dbReference type="GO" id="GO:0005856">
    <property type="term" value="C:cytoskeleton"/>
    <property type="evidence" value="ECO:0007669"/>
    <property type="project" value="TreeGrafter"/>
</dbReference>
<reference evidence="3" key="1">
    <citation type="submission" date="2020-11" db="EMBL/GenBank/DDBJ databases">
        <title>Bacterial whole genome sequence for Caenimonas sp. DR4.4.</title>
        <authorList>
            <person name="Le V."/>
            <person name="Ko S.-R."/>
            <person name="Ahn C.-Y."/>
            <person name="Oh H.-M."/>
        </authorList>
    </citation>
    <scope>NUCLEOTIDE SEQUENCE</scope>
    <source>
        <strain evidence="3">DR4.4</strain>
    </source>
</reference>
<name>A0A931H936_9BURK</name>
<dbReference type="AlphaFoldDB" id="A0A931H936"/>
<dbReference type="Proteomes" id="UP000651050">
    <property type="component" value="Unassembled WGS sequence"/>
</dbReference>
<sequence>MVAPGDVQATPVRQRVSEAEWKLRVDLAACYRLMDMFGMTDMIYNHISARLADEPEHLLINAYGLHYSEITASNLHKINHDGEIVERGDTHYGINHAGFVIHGAIHASRRDVQCVIHTHTRAGIAVSAMEEGLLPLSLHAIRFTGNVGYHDCEGTVVDLSERERIVRDLGAKDLLVLRNHGLLTCGASIPETFNTMYMLEQACRVQVDVMAAGAQVRLASQDAQAATAHLFKPSVRRPYGVMEWEALTRLLDRQDPSYRS</sequence>
<dbReference type="Pfam" id="PF00596">
    <property type="entry name" value="Aldolase_II"/>
    <property type="match status" value="1"/>
</dbReference>
<comment type="similarity">
    <text evidence="1">Belongs to the aldolase class II family.</text>
</comment>
<gene>
    <name evidence="3" type="ORF">I5803_21315</name>
</gene>
<dbReference type="GO" id="GO:0051015">
    <property type="term" value="F:actin filament binding"/>
    <property type="evidence" value="ECO:0007669"/>
    <property type="project" value="TreeGrafter"/>
</dbReference>
<dbReference type="InterPro" id="IPR001303">
    <property type="entry name" value="Aldolase_II/adducin_N"/>
</dbReference>
<comment type="caution">
    <text evidence="3">The sequence shown here is derived from an EMBL/GenBank/DDBJ whole genome shotgun (WGS) entry which is preliminary data.</text>
</comment>
<proteinExistence type="inferred from homology"/>
<dbReference type="SUPFAM" id="SSF53639">
    <property type="entry name" value="AraD/HMP-PK domain-like"/>
    <property type="match status" value="1"/>
</dbReference>
<evidence type="ECO:0000259" key="2">
    <source>
        <dbReference type="SMART" id="SM01007"/>
    </source>
</evidence>